<dbReference type="Proteomes" id="UP001580407">
    <property type="component" value="Unassembled WGS sequence"/>
</dbReference>
<sequence>MLRHYVLPDGTLDGQRIWKREILYTGMNGRHVERFYVSPDESYIFKPLTNDGQEGKERWVYEHLLPSFPPIYPELLDKSDTLDPDTSWMIFEDLGAMCHVYDDELALSVIPHMVWWHGQPTEALRQVPLQGPKPPIQHIAADIRARQAEAEAALLSLEVQHLTVRSLFDLLERQPFTEADVLCHGDLHLGNYTRVNGRLIVLDWEHVHLNSRLWDLFHLIDMSHPLFPKCMSPQSRSRLLDAYVDQALQSGAVLHPQDFKREYYLFAAVFSVWMLLLIRSDLERDDGTWPEEALRTQLRETLDSLTQCADELFEHNKNNNKNKVAQ</sequence>
<dbReference type="Gene3D" id="3.90.1200.10">
    <property type="match status" value="1"/>
</dbReference>
<dbReference type="EMBL" id="JBHILM010000006">
    <property type="protein sequence ID" value="MFB5680675.1"/>
    <property type="molecule type" value="Genomic_DNA"/>
</dbReference>
<evidence type="ECO:0000259" key="1">
    <source>
        <dbReference type="Pfam" id="PF01636"/>
    </source>
</evidence>
<feature type="domain" description="Aminoglycoside phosphotransferase" evidence="1">
    <location>
        <begin position="144"/>
        <end position="227"/>
    </location>
</feature>
<evidence type="ECO:0000313" key="3">
    <source>
        <dbReference type="Proteomes" id="UP001580407"/>
    </source>
</evidence>
<protein>
    <submittedName>
        <fullName evidence="2">Phosphotransferase family protein</fullName>
    </submittedName>
</protein>
<gene>
    <name evidence="2" type="ORF">ACE3NQ_07100</name>
</gene>
<comment type="caution">
    <text evidence="2">The sequence shown here is derived from an EMBL/GenBank/DDBJ whole genome shotgun (WGS) entry which is preliminary data.</text>
</comment>
<dbReference type="SUPFAM" id="SSF56112">
    <property type="entry name" value="Protein kinase-like (PK-like)"/>
    <property type="match status" value="1"/>
</dbReference>
<dbReference type="RefSeq" id="WP_375524473.1">
    <property type="nucleotide sequence ID" value="NZ_JBHILM010000006.1"/>
</dbReference>
<dbReference type="Pfam" id="PF01636">
    <property type="entry name" value="APH"/>
    <property type="match status" value="1"/>
</dbReference>
<reference evidence="2 3" key="1">
    <citation type="submission" date="2024-09" db="EMBL/GenBank/DDBJ databases">
        <authorList>
            <person name="Ruan L."/>
        </authorList>
    </citation>
    <scope>NUCLEOTIDE SEQUENCE [LARGE SCALE GENOMIC DNA]</scope>
    <source>
        <strain evidence="2 3">D33</strain>
    </source>
</reference>
<dbReference type="InterPro" id="IPR011009">
    <property type="entry name" value="Kinase-like_dom_sf"/>
</dbReference>
<proteinExistence type="predicted"/>
<name>A0ABV5B4S2_9BACL</name>
<evidence type="ECO:0000313" key="2">
    <source>
        <dbReference type="EMBL" id="MFB5680675.1"/>
    </source>
</evidence>
<accession>A0ABV5B4S2</accession>
<organism evidence="2 3">
    <name type="scientific">Paenibacillus terreus</name>
    <dbReference type="NCBI Taxonomy" id="1387834"/>
    <lineage>
        <taxon>Bacteria</taxon>
        <taxon>Bacillati</taxon>
        <taxon>Bacillota</taxon>
        <taxon>Bacilli</taxon>
        <taxon>Bacillales</taxon>
        <taxon>Paenibacillaceae</taxon>
        <taxon>Paenibacillus</taxon>
    </lineage>
</organism>
<keyword evidence="3" id="KW-1185">Reference proteome</keyword>
<dbReference type="InterPro" id="IPR002575">
    <property type="entry name" value="Aminoglycoside_PTrfase"/>
</dbReference>